<dbReference type="OrthoDB" id="1178186at2"/>
<dbReference type="Proteomes" id="UP000516370">
    <property type="component" value="Chromosome"/>
</dbReference>
<dbReference type="InterPro" id="IPR050680">
    <property type="entry name" value="YpeA/RimI_acetyltransf"/>
</dbReference>
<accession>A0A7H1JC23</accession>
<keyword evidence="1 4" id="KW-0808">Transferase</keyword>
<dbReference type="Pfam" id="PF13673">
    <property type="entry name" value="Acetyltransf_10"/>
    <property type="match status" value="1"/>
</dbReference>
<keyword evidence="2" id="KW-0012">Acyltransferase</keyword>
<dbReference type="CDD" id="cd04301">
    <property type="entry name" value="NAT_SF"/>
    <property type="match status" value="1"/>
</dbReference>
<keyword evidence="5" id="KW-1185">Reference proteome</keyword>
<dbReference type="PROSITE" id="PS51186">
    <property type="entry name" value="GNAT"/>
    <property type="match status" value="1"/>
</dbReference>
<dbReference type="EMBL" id="CP061081">
    <property type="protein sequence ID" value="QNT08039.1"/>
    <property type="molecule type" value="Genomic_DNA"/>
</dbReference>
<evidence type="ECO:0000313" key="4">
    <source>
        <dbReference type="EMBL" id="QNT08039.1"/>
    </source>
</evidence>
<evidence type="ECO:0000256" key="1">
    <source>
        <dbReference type="ARBA" id="ARBA00022679"/>
    </source>
</evidence>
<name>A0A7H1JC23_9GAMM</name>
<feature type="domain" description="N-acetyltransferase" evidence="3">
    <location>
        <begin position="1"/>
        <end position="139"/>
    </location>
</feature>
<evidence type="ECO:0000256" key="2">
    <source>
        <dbReference type="ARBA" id="ARBA00023315"/>
    </source>
</evidence>
<protein>
    <submittedName>
        <fullName evidence="4">GNAT family N-acetyltransferase</fullName>
    </submittedName>
</protein>
<dbReference type="PANTHER" id="PTHR43420">
    <property type="entry name" value="ACETYLTRANSFERASE"/>
    <property type="match status" value="1"/>
</dbReference>
<reference evidence="4 5" key="1">
    <citation type="submission" date="2020-09" db="EMBL/GenBank/DDBJ databases">
        <title>Complete genome sequence of an Arctic sea ice bacterium Marinomonas arctica BSI20414.</title>
        <authorList>
            <person name="Liao L."/>
            <person name="Chen B."/>
        </authorList>
    </citation>
    <scope>NUCLEOTIDE SEQUENCE [LARGE SCALE GENOMIC DNA]</scope>
    <source>
        <strain evidence="4 5">BSI20414</strain>
    </source>
</reference>
<dbReference type="InterPro" id="IPR016181">
    <property type="entry name" value="Acyl_CoA_acyltransferase"/>
</dbReference>
<dbReference type="GO" id="GO:0016747">
    <property type="term" value="F:acyltransferase activity, transferring groups other than amino-acyl groups"/>
    <property type="evidence" value="ECO:0007669"/>
    <property type="project" value="InterPro"/>
</dbReference>
<dbReference type="Gene3D" id="3.40.630.30">
    <property type="match status" value="1"/>
</dbReference>
<dbReference type="SUPFAM" id="SSF55729">
    <property type="entry name" value="Acyl-CoA N-acyltransferases (Nat)"/>
    <property type="match status" value="1"/>
</dbReference>
<evidence type="ECO:0000313" key="5">
    <source>
        <dbReference type="Proteomes" id="UP000516370"/>
    </source>
</evidence>
<sequence>MIKHSFTIQVIRAEETLTIRQSVLWPDKSIDFCRISDDEEGEHFGVFMGSSLVSVASVFYDGRSARLRKFATLPEYQGQGIGSLLLTSIIERLNRQTLTYFWCDARESATTFYEKFGMTSQGERFYKGDVPYRKMSLTF</sequence>
<evidence type="ECO:0000259" key="3">
    <source>
        <dbReference type="PROSITE" id="PS51186"/>
    </source>
</evidence>
<dbReference type="AlphaFoldDB" id="A0A7H1JC23"/>
<dbReference type="KEGG" id="mard:IBG28_06135"/>
<proteinExistence type="predicted"/>
<gene>
    <name evidence="4" type="ORF">IBG28_06135</name>
</gene>
<organism evidence="4 5">
    <name type="scientific">Marinomonas arctica</name>
    <dbReference type="NCBI Taxonomy" id="383750"/>
    <lineage>
        <taxon>Bacteria</taxon>
        <taxon>Pseudomonadati</taxon>
        <taxon>Pseudomonadota</taxon>
        <taxon>Gammaproteobacteria</taxon>
        <taxon>Oceanospirillales</taxon>
        <taxon>Oceanospirillaceae</taxon>
        <taxon>Marinomonas</taxon>
    </lineage>
</organism>
<dbReference type="InterPro" id="IPR000182">
    <property type="entry name" value="GNAT_dom"/>
</dbReference>